<dbReference type="Proteomes" id="UP000199513">
    <property type="component" value="Unassembled WGS sequence"/>
</dbReference>
<evidence type="ECO:0000256" key="1">
    <source>
        <dbReference type="SAM" id="SignalP"/>
    </source>
</evidence>
<name>A0A1I2C8J6_9BACT</name>
<proteinExistence type="predicted"/>
<accession>A0A1I2C8J6</accession>
<protein>
    <submittedName>
        <fullName evidence="3">Outer membrane protein beta-barrel domain-containing protein</fullName>
    </submittedName>
</protein>
<dbReference type="InterPro" id="IPR025665">
    <property type="entry name" value="Beta-barrel_OMP_2"/>
</dbReference>
<keyword evidence="1" id="KW-0732">Signal</keyword>
<evidence type="ECO:0000313" key="4">
    <source>
        <dbReference type="Proteomes" id="UP000199513"/>
    </source>
</evidence>
<dbReference type="EMBL" id="FONY01000004">
    <property type="protein sequence ID" value="SFE64584.1"/>
    <property type="molecule type" value="Genomic_DNA"/>
</dbReference>
<sequence>MKKINNLAIIFILVPFFAFAQRYEDAPFIQAGVKLGANLNKIQGVGYDEEFKFNYHLGGFLKFNIGEYWGIQPELIFNQSTGRTVQRFSQIYSGANTDIQNVRLNYLSIPILANFGINKLSFQVGPQYSILLNQNQNLFQNGREAFKSGDFALVGGVWVQLGKVNLTGRYLIGLSNLNEVSSSEKWKNQAIQIGIGYTF</sequence>
<feature type="chain" id="PRO_5011704377" evidence="1">
    <location>
        <begin position="21"/>
        <end position="199"/>
    </location>
</feature>
<evidence type="ECO:0000259" key="2">
    <source>
        <dbReference type="Pfam" id="PF13568"/>
    </source>
</evidence>
<gene>
    <name evidence="3" type="ORF">SAMN04488541_1004138</name>
</gene>
<dbReference type="OrthoDB" id="1160354at2"/>
<reference evidence="3 4" key="1">
    <citation type="submission" date="2016-10" db="EMBL/GenBank/DDBJ databases">
        <authorList>
            <person name="de Groot N.N."/>
        </authorList>
    </citation>
    <scope>NUCLEOTIDE SEQUENCE [LARGE SCALE GENOMIC DNA]</scope>
    <source>
        <strain>GEY</strain>
        <strain evidence="4">DSM 9560</strain>
    </source>
</reference>
<organism evidence="3 4">
    <name type="scientific">Thermoflexibacter ruber</name>
    <dbReference type="NCBI Taxonomy" id="1003"/>
    <lineage>
        <taxon>Bacteria</taxon>
        <taxon>Pseudomonadati</taxon>
        <taxon>Bacteroidota</taxon>
        <taxon>Cytophagia</taxon>
        <taxon>Cytophagales</taxon>
        <taxon>Thermoflexibacteraceae</taxon>
        <taxon>Thermoflexibacter</taxon>
    </lineage>
</organism>
<dbReference type="Pfam" id="PF13568">
    <property type="entry name" value="OMP_b-brl_2"/>
    <property type="match status" value="1"/>
</dbReference>
<feature type="domain" description="Outer membrane protein beta-barrel" evidence="2">
    <location>
        <begin position="19"/>
        <end position="177"/>
    </location>
</feature>
<dbReference type="AlphaFoldDB" id="A0A1I2C8J6"/>
<keyword evidence="4" id="KW-1185">Reference proteome</keyword>
<feature type="signal peptide" evidence="1">
    <location>
        <begin position="1"/>
        <end position="20"/>
    </location>
</feature>
<dbReference type="RefSeq" id="WP_091540123.1">
    <property type="nucleotide sequence ID" value="NZ_FONY01000004.1"/>
</dbReference>
<dbReference type="STRING" id="1003.SAMN04488541_1004138"/>
<evidence type="ECO:0000313" key="3">
    <source>
        <dbReference type="EMBL" id="SFE64584.1"/>
    </source>
</evidence>